<evidence type="ECO:0000256" key="1">
    <source>
        <dbReference type="SAM" id="MobiDB-lite"/>
    </source>
</evidence>
<feature type="compositionally biased region" description="Polar residues" evidence="1">
    <location>
        <begin position="51"/>
        <end position="61"/>
    </location>
</feature>
<reference evidence="2 3" key="1">
    <citation type="submission" date="2016-07" db="EMBL/GenBank/DDBJ databases">
        <title>Pervasive Adenine N6-methylation of Active Genes in Fungi.</title>
        <authorList>
            <consortium name="DOE Joint Genome Institute"/>
            <person name="Mondo S.J."/>
            <person name="Dannebaum R.O."/>
            <person name="Kuo R.C."/>
            <person name="Labutti K."/>
            <person name="Haridas S."/>
            <person name="Kuo A."/>
            <person name="Salamov A."/>
            <person name="Ahrendt S.R."/>
            <person name="Lipzen A."/>
            <person name="Sullivan W."/>
            <person name="Andreopoulos W.B."/>
            <person name="Clum A."/>
            <person name="Lindquist E."/>
            <person name="Daum C."/>
            <person name="Ramamoorthy G.K."/>
            <person name="Gryganskyi A."/>
            <person name="Culley D."/>
            <person name="Magnuson J.K."/>
            <person name="James T.Y."/>
            <person name="O'Malley M.A."/>
            <person name="Stajich J.E."/>
            <person name="Spatafora J.W."/>
            <person name="Visel A."/>
            <person name="Grigoriev I.V."/>
        </authorList>
    </citation>
    <scope>NUCLEOTIDE SEQUENCE [LARGE SCALE GENOMIC DNA]</scope>
    <source>
        <strain evidence="2 3">PL171</strain>
    </source>
</reference>
<evidence type="ECO:0000313" key="3">
    <source>
        <dbReference type="Proteomes" id="UP000193411"/>
    </source>
</evidence>
<dbReference type="AlphaFoldDB" id="A0A1Y2HX37"/>
<sequence>MVREEYPRQRGKGGPRENAKQGRMRAGTKPRRHTAQTGTKPRRHGKDRSGRNPSTHAHQSG</sequence>
<comment type="caution">
    <text evidence="2">The sequence shown here is derived from an EMBL/GenBank/DDBJ whole genome shotgun (WGS) entry which is preliminary data.</text>
</comment>
<dbReference type="Proteomes" id="UP000193411">
    <property type="component" value="Unassembled WGS sequence"/>
</dbReference>
<accession>A0A1Y2HX37</accession>
<dbReference type="EMBL" id="MCFL01000006">
    <property type="protein sequence ID" value="ORZ39166.1"/>
    <property type="molecule type" value="Genomic_DNA"/>
</dbReference>
<keyword evidence="3" id="KW-1185">Reference proteome</keyword>
<feature type="compositionally biased region" description="Basic residues" evidence="1">
    <location>
        <begin position="22"/>
        <end position="46"/>
    </location>
</feature>
<evidence type="ECO:0000313" key="2">
    <source>
        <dbReference type="EMBL" id="ORZ39166.1"/>
    </source>
</evidence>
<name>A0A1Y2HX37_9FUNG</name>
<organism evidence="2 3">
    <name type="scientific">Catenaria anguillulae PL171</name>
    <dbReference type="NCBI Taxonomy" id="765915"/>
    <lineage>
        <taxon>Eukaryota</taxon>
        <taxon>Fungi</taxon>
        <taxon>Fungi incertae sedis</taxon>
        <taxon>Blastocladiomycota</taxon>
        <taxon>Blastocladiomycetes</taxon>
        <taxon>Blastocladiales</taxon>
        <taxon>Catenariaceae</taxon>
        <taxon>Catenaria</taxon>
    </lineage>
</organism>
<proteinExistence type="predicted"/>
<feature type="compositionally biased region" description="Basic and acidic residues" evidence="1">
    <location>
        <begin position="1"/>
        <end position="20"/>
    </location>
</feature>
<feature type="region of interest" description="Disordered" evidence="1">
    <location>
        <begin position="1"/>
        <end position="61"/>
    </location>
</feature>
<protein>
    <submittedName>
        <fullName evidence="2">Uncharacterized protein</fullName>
    </submittedName>
</protein>
<gene>
    <name evidence="2" type="ORF">BCR44DRAFT_1427344</name>
</gene>